<dbReference type="PANTHER" id="PTHR43113:SF1">
    <property type="entry name" value="1,4-DIHYDROXY-2-NAPHTHOYL-COA SYNTHASE, PEROXISOMAL"/>
    <property type="match status" value="1"/>
</dbReference>
<feature type="compositionally biased region" description="Basic and acidic residues" evidence="1">
    <location>
        <begin position="105"/>
        <end position="124"/>
    </location>
</feature>
<name>A0A0F9C889_9ZZZZ</name>
<dbReference type="InterPro" id="IPR029045">
    <property type="entry name" value="ClpP/crotonase-like_dom_sf"/>
</dbReference>
<dbReference type="GO" id="GO:0008935">
    <property type="term" value="F:1,4-dihydroxy-2-naphthoyl-CoA synthase activity"/>
    <property type="evidence" value="ECO:0007669"/>
    <property type="project" value="TreeGrafter"/>
</dbReference>
<dbReference type="AlphaFoldDB" id="A0A0F9C889"/>
<dbReference type="SUPFAM" id="SSF52096">
    <property type="entry name" value="ClpP/crotonase"/>
    <property type="match status" value="1"/>
</dbReference>
<gene>
    <name evidence="2" type="ORF">LCGC14_2640950</name>
</gene>
<dbReference type="CDD" id="cd06558">
    <property type="entry name" value="crotonase-like"/>
    <property type="match status" value="1"/>
</dbReference>
<feature type="non-terminal residue" evidence="2">
    <location>
        <position position="1"/>
    </location>
</feature>
<organism evidence="2">
    <name type="scientific">marine sediment metagenome</name>
    <dbReference type="NCBI Taxonomy" id="412755"/>
    <lineage>
        <taxon>unclassified sequences</taxon>
        <taxon>metagenomes</taxon>
        <taxon>ecological metagenomes</taxon>
    </lineage>
</organism>
<reference evidence="2" key="1">
    <citation type="journal article" date="2015" name="Nature">
        <title>Complex archaea that bridge the gap between prokaryotes and eukaryotes.</title>
        <authorList>
            <person name="Spang A."/>
            <person name="Saw J.H."/>
            <person name="Jorgensen S.L."/>
            <person name="Zaremba-Niedzwiedzka K."/>
            <person name="Martijn J."/>
            <person name="Lind A.E."/>
            <person name="van Eijk R."/>
            <person name="Schleper C."/>
            <person name="Guy L."/>
            <person name="Ettema T.J."/>
        </authorList>
    </citation>
    <scope>NUCLEOTIDE SEQUENCE</scope>
</reference>
<feature type="region of interest" description="Disordered" evidence="1">
    <location>
        <begin position="99"/>
        <end position="124"/>
    </location>
</feature>
<sequence length="124" mass="14361">PAAGYFVAYLTHVVGAKKAKEIWMLCRRYSAREALEMGLVNAVVPRDKLDEEVDRWCTELMQKSPGCLKILKASFRTLYQPLREASRRNWVKELAPDLYTSGESDEGKNAFLERRESDFSRFPR</sequence>
<dbReference type="EMBL" id="LAZR01045546">
    <property type="protein sequence ID" value="KKK98619.1"/>
    <property type="molecule type" value="Genomic_DNA"/>
</dbReference>
<protein>
    <recommendedName>
        <fullName evidence="3">1,4-dihydroxy-6-naphthoate synthase</fullName>
    </recommendedName>
</protein>
<evidence type="ECO:0000313" key="2">
    <source>
        <dbReference type="EMBL" id="KKK98619.1"/>
    </source>
</evidence>
<dbReference type="Gene3D" id="3.90.226.10">
    <property type="entry name" value="2-enoyl-CoA Hydratase, Chain A, domain 1"/>
    <property type="match status" value="1"/>
</dbReference>
<evidence type="ECO:0000256" key="1">
    <source>
        <dbReference type="SAM" id="MobiDB-lite"/>
    </source>
</evidence>
<proteinExistence type="predicted"/>
<accession>A0A0F9C889</accession>
<evidence type="ECO:0008006" key="3">
    <source>
        <dbReference type="Google" id="ProtNLM"/>
    </source>
</evidence>
<dbReference type="InterPro" id="IPR001753">
    <property type="entry name" value="Enoyl-CoA_hydra/iso"/>
</dbReference>
<comment type="caution">
    <text evidence="2">The sequence shown here is derived from an EMBL/GenBank/DDBJ whole genome shotgun (WGS) entry which is preliminary data.</text>
</comment>
<dbReference type="PANTHER" id="PTHR43113">
    <property type="entry name" value="NUCLEOSIDE-DIPHOSPHATE-SUGAR EPIMERASE"/>
    <property type="match status" value="1"/>
</dbReference>
<dbReference type="Pfam" id="PF00378">
    <property type="entry name" value="ECH_1"/>
    <property type="match status" value="1"/>
</dbReference>